<dbReference type="RefSeq" id="WP_099517479.1">
    <property type="nucleotide sequence ID" value="NZ_CP016808.1"/>
</dbReference>
<dbReference type="EMBL" id="CP016808">
    <property type="protein sequence ID" value="ANY66107.1"/>
    <property type="molecule type" value="Genomic_DNA"/>
</dbReference>
<reference evidence="1" key="1">
    <citation type="submission" date="2016-08" db="EMBL/GenBank/DDBJ databases">
        <title>Complete Genome Seqeunce of Paenibacillus sp. BIHB 4019 from tea rhizoplane.</title>
        <authorList>
            <person name="Thakur R."/>
            <person name="Swarnkar M.K."/>
            <person name="Gulati A."/>
        </authorList>
    </citation>
    <scope>NUCLEOTIDE SEQUENCE [LARGE SCALE GENOMIC DNA]</scope>
    <source>
        <strain evidence="1">BIHB4019</strain>
    </source>
</reference>
<evidence type="ECO:0000313" key="1">
    <source>
        <dbReference type="EMBL" id="ANY66107.1"/>
    </source>
</evidence>
<accession>A0A1B2DEG6</accession>
<protein>
    <submittedName>
        <fullName evidence="1">Uncharacterized protein</fullName>
    </submittedName>
</protein>
<proteinExistence type="predicted"/>
<name>A0A1B2DEG6_9BACL</name>
<organism evidence="1">
    <name type="scientific">Paenibacillus sp. BIHB 4019</name>
    <dbReference type="NCBI Taxonomy" id="1870819"/>
    <lineage>
        <taxon>Bacteria</taxon>
        <taxon>Bacillati</taxon>
        <taxon>Bacillota</taxon>
        <taxon>Bacilli</taxon>
        <taxon>Bacillales</taxon>
        <taxon>Paenibacillaceae</taxon>
        <taxon>Paenibacillus</taxon>
    </lineage>
</organism>
<gene>
    <name evidence="1" type="ORF">BBD42_06280</name>
</gene>
<sequence>MPLKTRIQELKAQLPKEHQELSHYVEHALQALENFESEHRRFAATQAVAGVRISGAEEIVFYDTIAKIKEELVNTLHKTVEDYVHKGDKNWNKNFKDGID</sequence>
<dbReference type="AlphaFoldDB" id="A0A1B2DEG6"/>